<dbReference type="AlphaFoldDB" id="I3T7K1"/>
<dbReference type="EMBL" id="BT148699">
    <property type="protein sequence ID" value="AFK48493.1"/>
    <property type="molecule type" value="mRNA"/>
</dbReference>
<organism evidence="1">
    <name type="scientific">Lotus japonicus</name>
    <name type="common">Lotus corniculatus var. japonicus</name>
    <dbReference type="NCBI Taxonomy" id="34305"/>
    <lineage>
        <taxon>Eukaryota</taxon>
        <taxon>Viridiplantae</taxon>
        <taxon>Streptophyta</taxon>
        <taxon>Embryophyta</taxon>
        <taxon>Tracheophyta</taxon>
        <taxon>Spermatophyta</taxon>
        <taxon>Magnoliopsida</taxon>
        <taxon>eudicotyledons</taxon>
        <taxon>Gunneridae</taxon>
        <taxon>Pentapetalae</taxon>
        <taxon>rosids</taxon>
        <taxon>fabids</taxon>
        <taxon>Fabales</taxon>
        <taxon>Fabaceae</taxon>
        <taxon>Papilionoideae</taxon>
        <taxon>50 kb inversion clade</taxon>
        <taxon>NPAAA clade</taxon>
        <taxon>Hologalegina</taxon>
        <taxon>robinioid clade</taxon>
        <taxon>Loteae</taxon>
        <taxon>Lotus</taxon>
    </lineage>
</organism>
<reference evidence="1" key="1">
    <citation type="submission" date="2012-05" db="EMBL/GenBank/DDBJ databases">
        <authorList>
            <person name="Krishnakumar V."/>
            <person name="Cheung F."/>
            <person name="Xiao Y."/>
            <person name="Chan A."/>
            <person name="Moskal W.A."/>
            <person name="Town C.D."/>
        </authorList>
    </citation>
    <scope>NUCLEOTIDE SEQUENCE</scope>
</reference>
<name>I3T7K1_LOTJA</name>
<sequence length="23" mass="2703">MNRLFRKMLSLAVKIQQGCPRGR</sequence>
<evidence type="ECO:0000313" key="1">
    <source>
        <dbReference type="EMBL" id="AFK48493.1"/>
    </source>
</evidence>
<accession>I3T7K1</accession>
<protein>
    <submittedName>
        <fullName evidence="1">Uncharacterized protein</fullName>
    </submittedName>
</protein>
<proteinExistence type="evidence at transcript level"/>